<dbReference type="InterPro" id="IPR028994">
    <property type="entry name" value="Integrin_alpha_N"/>
</dbReference>
<dbReference type="EMBL" id="UINC01046999">
    <property type="protein sequence ID" value="SVB55710.1"/>
    <property type="molecule type" value="Genomic_DNA"/>
</dbReference>
<dbReference type="InterPro" id="IPR036909">
    <property type="entry name" value="Cyt_c-like_dom_sf"/>
</dbReference>
<dbReference type="PANTHER" id="PTHR45460">
    <property type="entry name" value="SIMILAR TO CYSTEINE PROTEINASE"/>
    <property type="match status" value="1"/>
</dbReference>
<reference evidence="2" key="1">
    <citation type="submission" date="2018-05" db="EMBL/GenBank/DDBJ databases">
        <authorList>
            <person name="Lanie J.A."/>
            <person name="Ng W.-L."/>
            <person name="Kazmierczak K.M."/>
            <person name="Andrzejewski T.M."/>
            <person name="Davidsen T.M."/>
            <person name="Wayne K.J."/>
            <person name="Tettelin H."/>
            <person name="Glass J.I."/>
            <person name="Rusch D."/>
            <person name="Podicherti R."/>
            <person name="Tsui H.-C.T."/>
            <person name="Winkler M.E."/>
        </authorList>
    </citation>
    <scope>NUCLEOTIDE SEQUENCE</scope>
</reference>
<organism evidence="2">
    <name type="scientific">marine metagenome</name>
    <dbReference type="NCBI Taxonomy" id="408172"/>
    <lineage>
        <taxon>unclassified sequences</taxon>
        <taxon>metagenomes</taxon>
        <taxon>ecological metagenomes</taxon>
    </lineage>
</organism>
<accession>A0A382EY85</accession>
<dbReference type="GO" id="GO:0009055">
    <property type="term" value="F:electron transfer activity"/>
    <property type="evidence" value="ECO:0007669"/>
    <property type="project" value="InterPro"/>
</dbReference>
<protein>
    <recommendedName>
        <fullName evidence="3">Cytochrome c domain-containing protein</fullName>
    </recommendedName>
</protein>
<evidence type="ECO:0000256" key="1">
    <source>
        <dbReference type="ARBA" id="ARBA00022729"/>
    </source>
</evidence>
<dbReference type="Pfam" id="PF13517">
    <property type="entry name" value="FG-GAP_3"/>
    <property type="match status" value="1"/>
</dbReference>
<evidence type="ECO:0008006" key="3">
    <source>
        <dbReference type="Google" id="ProtNLM"/>
    </source>
</evidence>
<proteinExistence type="predicted"/>
<keyword evidence="1" id="KW-0732">Signal</keyword>
<sequence length="501" mass="55566">MITAISGVIATMALVLYQQNKVERGRELAEVYCGACHLVPEPGILPRRSWEPALGYMGYWLGIEDISYLSEHPEFAQSNVESRREALARDNLVPEEPLLSPEDWATLRSYYTEEAPNTSVPQQNKPRLNWTLPQLQVRPLAQSIPVSVITLVHIREDAGEIYIGDSAFNTLTVLDGQGSRVVGPYRFNPEISPVALQFVGSTAYLASIGDLLGEGPPTSKPAHISAFALVNQSIANVTPTTVVEQIYRMADMEAVDLNNDGQNDFIVCGFGSTQGSLSWFESQPDGTYVEHVLLDLPGSVKAQTHDFNNDGLLDILVLMADAREGIRLLENQGGNEFKMINILETHAAYGHTFFDLEDFNNDGLPDLLVVNGDNVDSDPYNTLKNYHGLRIYLNRGEYQFQEAYFYPMYGAFVARSADFDEDGDLDIAAISFYPDFASEQPETFVYLENQGALRFEAFSKPEAVTGRWMTMDIGDIDGDDDVDVVLGGAYLPLGMSSYEEE</sequence>
<dbReference type="InterPro" id="IPR013517">
    <property type="entry name" value="FG-GAP"/>
</dbReference>
<name>A0A382EY85_9ZZZZ</name>
<dbReference type="PANTHER" id="PTHR45460:SF2">
    <property type="entry name" value="ALPHA 1,3 GLUCANASE, GH71 FAMILY (EUROFUNG)"/>
    <property type="match status" value="1"/>
</dbReference>
<dbReference type="GO" id="GO:0020037">
    <property type="term" value="F:heme binding"/>
    <property type="evidence" value="ECO:0007669"/>
    <property type="project" value="InterPro"/>
</dbReference>
<dbReference type="AlphaFoldDB" id="A0A382EY85"/>
<dbReference type="SUPFAM" id="SSF69318">
    <property type="entry name" value="Integrin alpha N-terminal domain"/>
    <property type="match status" value="1"/>
</dbReference>
<dbReference type="SUPFAM" id="SSF46626">
    <property type="entry name" value="Cytochrome c"/>
    <property type="match status" value="1"/>
</dbReference>
<evidence type="ECO:0000313" key="2">
    <source>
        <dbReference type="EMBL" id="SVB55710.1"/>
    </source>
</evidence>
<feature type="non-terminal residue" evidence="2">
    <location>
        <position position="501"/>
    </location>
</feature>
<gene>
    <name evidence="2" type="ORF">METZ01_LOCUS208564</name>
</gene>
<dbReference type="Gene3D" id="2.130.10.130">
    <property type="entry name" value="Integrin alpha, N-terminal"/>
    <property type="match status" value="1"/>
</dbReference>